<evidence type="ECO:0000256" key="1">
    <source>
        <dbReference type="ARBA" id="ARBA00022737"/>
    </source>
</evidence>
<dbReference type="GO" id="GO:0004630">
    <property type="term" value="F:phospholipase D activity"/>
    <property type="evidence" value="ECO:0007669"/>
    <property type="project" value="TreeGrafter"/>
</dbReference>
<dbReference type="InterPro" id="IPR000008">
    <property type="entry name" value="C2_dom"/>
</dbReference>
<keyword evidence="1" id="KW-0677">Repeat</keyword>
<protein>
    <recommendedName>
        <fullName evidence="3">C2 domain-containing protein</fullName>
    </recommendedName>
</protein>
<proteinExistence type="predicted"/>
<dbReference type="GO" id="GO:0009395">
    <property type="term" value="P:phospholipid catabolic process"/>
    <property type="evidence" value="ECO:0007669"/>
    <property type="project" value="TreeGrafter"/>
</dbReference>
<evidence type="ECO:0000256" key="2">
    <source>
        <dbReference type="ARBA" id="ARBA00023098"/>
    </source>
</evidence>
<gene>
    <name evidence="4" type="ORF">RIF29_25904</name>
</gene>
<dbReference type="AlphaFoldDB" id="A0AAN9I030"/>
<dbReference type="GO" id="GO:0005886">
    <property type="term" value="C:plasma membrane"/>
    <property type="evidence" value="ECO:0007669"/>
    <property type="project" value="TreeGrafter"/>
</dbReference>
<dbReference type="SUPFAM" id="SSF49562">
    <property type="entry name" value="C2 domain (Calcium/lipid-binding domain, CaLB)"/>
    <property type="match status" value="1"/>
</dbReference>
<dbReference type="PANTHER" id="PTHR18896">
    <property type="entry name" value="PHOSPHOLIPASE D"/>
    <property type="match status" value="1"/>
</dbReference>
<organism evidence="4 5">
    <name type="scientific">Crotalaria pallida</name>
    <name type="common">Smooth rattlebox</name>
    <name type="synonym">Crotalaria striata</name>
    <dbReference type="NCBI Taxonomy" id="3830"/>
    <lineage>
        <taxon>Eukaryota</taxon>
        <taxon>Viridiplantae</taxon>
        <taxon>Streptophyta</taxon>
        <taxon>Embryophyta</taxon>
        <taxon>Tracheophyta</taxon>
        <taxon>Spermatophyta</taxon>
        <taxon>Magnoliopsida</taxon>
        <taxon>eudicotyledons</taxon>
        <taxon>Gunneridae</taxon>
        <taxon>Pentapetalae</taxon>
        <taxon>rosids</taxon>
        <taxon>fabids</taxon>
        <taxon>Fabales</taxon>
        <taxon>Fabaceae</taxon>
        <taxon>Papilionoideae</taxon>
        <taxon>50 kb inversion clade</taxon>
        <taxon>genistoids sensu lato</taxon>
        <taxon>core genistoids</taxon>
        <taxon>Crotalarieae</taxon>
        <taxon>Crotalaria</taxon>
    </lineage>
</organism>
<dbReference type="InterPro" id="IPR035892">
    <property type="entry name" value="C2_domain_sf"/>
</dbReference>
<comment type="caution">
    <text evidence="4">The sequence shown here is derived from an EMBL/GenBank/DDBJ whole genome shotgun (WGS) entry which is preliminary data.</text>
</comment>
<evidence type="ECO:0000259" key="3">
    <source>
        <dbReference type="PROSITE" id="PS50004"/>
    </source>
</evidence>
<feature type="domain" description="C2" evidence="3">
    <location>
        <begin position="1"/>
        <end position="106"/>
    </location>
</feature>
<name>A0AAN9I030_CROPI</name>
<sequence length="157" mass="17134">MDLFHKNFGDVFSIPKKLTTTTIVVETSDPYVTVSVGGVVIARTFVIENNKNPHWIHHYFNVPVAHHADEVHFLVKDNDVAGLQIIGALGIPVEVLYNGSKIEGFFQFLVLVGSLARQLVYNVGWSVYYNVSLVKGGGGGKASFTSGELLKAKSQEG</sequence>
<dbReference type="InterPro" id="IPR015679">
    <property type="entry name" value="PLipase_D_fam"/>
</dbReference>
<dbReference type="SMART" id="SM00239">
    <property type="entry name" value="C2"/>
    <property type="match status" value="1"/>
</dbReference>
<keyword evidence="5" id="KW-1185">Reference proteome</keyword>
<evidence type="ECO:0000313" key="4">
    <source>
        <dbReference type="EMBL" id="KAK7260124.1"/>
    </source>
</evidence>
<dbReference type="Pfam" id="PF00168">
    <property type="entry name" value="C2"/>
    <property type="match status" value="1"/>
</dbReference>
<evidence type="ECO:0000313" key="5">
    <source>
        <dbReference type="Proteomes" id="UP001372338"/>
    </source>
</evidence>
<accession>A0AAN9I030</accession>
<dbReference type="PROSITE" id="PS50004">
    <property type="entry name" value="C2"/>
    <property type="match status" value="1"/>
</dbReference>
<dbReference type="Proteomes" id="UP001372338">
    <property type="component" value="Unassembled WGS sequence"/>
</dbReference>
<dbReference type="PANTHER" id="PTHR18896:SF130">
    <property type="entry name" value="PHOSPHOLIPASE D GAMMA 2-RELATED"/>
    <property type="match status" value="1"/>
</dbReference>
<keyword evidence="2" id="KW-0443">Lipid metabolism</keyword>
<dbReference type="Gene3D" id="2.60.40.150">
    <property type="entry name" value="C2 domain"/>
    <property type="match status" value="1"/>
</dbReference>
<dbReference type="EMBL" id="JAYWIO010000005">
    <property type="protein sequence ID" value="KAK7260124.1"/>
    <property type="molecule type" value="Genomic_DNA"/>
</dbReference>
<reference evidence="4 5" key="1">
    <citation type="submission" date="2024-01" db="EMBL/GenBank/DDBJ databases">
        <title>The genomes of 5 underutilized Papilionoideae crops provide insights into root nodulation and disease resistanc.</title>
        <authorList>
            <person name="Yuan L."/>
        </authorList>
    </citation>
    <scope>NUCLEOTIDE SEQUENCE [LARGE SCALE GENOMIC DNA]</scope>
    <source>
        <strain evidence="4">ZHUSHIDOU_FW_LH</strain>
        <tissue evidence="4">Leaf</tissue>
    </source>
</reference>